<dbReference type="EMBL" id="VFBM01000001">
    <property type="protein sequence ID" value="TNX93918.1"/>
    <property type="molecule type" value="Genomic_DNA"/>
</dbReference>
<proteinExistence type="predicted"/>
<reference evidence="4 5" key="1">
    <citation type="submission" date="2019-06" db="EMBL/GenBank/DDBJ databases">
        <title>Genome of Acinetobacter radioresistens APH1, a phenol degrading strain.</title>
        <authorList>
            <person name="Liu Y."/>
        </authorList>
    </citation>
    <scope>NUCLEOTIDE SEQUENCE [LARGE SCALE GENOMIC DNA]</scope>
    <source>
        <strain evidence="4 5">APH1</strain>
    </source>
</reference>
<evidence type="ECO:0000256" key="2">
    <source>
        <dbReference type="ARBA" id="ARBA00022679"/>
    </source>
</evidence>
<evidence type="ECO:0000313" key="4">
    <source>
        <dbReference type="EMBL" id="TNX93918.1"/>
    </source>
</evidence>
<organism evidence="4 5">
    <name type="scientific">Acinetobacter radioresistens</name>
    <dbReference type="NCBI Taxonomy" id="40216"/>
    <lineage>
        <taxon>Bacteria</taxon>
        <taxon>Pseudomonadati</taxon>
        <taxon>Pseudomonadota</taxon>
        <taxon>Gammaproteobacteria</taxon>
        <taxon>Moraxellales</taxon>
        <taxon>Moraxellaceae</taxon>
        <taxon>Acinetobacter</taxon>
    </lineage>
</organism>
<dbReference type="RefSeq" id="WP_034688589.1">
    <property type="nucleotide sequence ID" value="NZ_CP027365.1"/>
</dbReference>
<dbReference type="Pfam" id="PF02086">
    <property type="entry name" value="MethyltransfD12"/>
    <property type="match status" value="1"/>
</dbReference>
<sequence>MLANKKSDLKNNLSLQDELFNLSTSQPEAWQKLGANSRPNVHGLLRYPAMMVPTMQSNILDCILKHAPENSYIFDPFVGSGTILTEATLRSLDFVGVDINPLAILVCQVKAIIDQGVELSEVASEVINKFELDQNTDIDVEFPRREKWFLNENAIVLSKLRRAIQSIESQNIRKVLWVIFAETIRQCSNSRTSTYKLHIRKPENYIFPEQIIKIFKKHLEDVSVQIKDYHLKKSISKRNTDINLIMSDIRSAELPHNLRHQILITSPPYGDNHTTIPYGQFSFLSLQWIPIEDLPIGTSKLAFLNSNSIDKESLGGSLKDITHKEEQLIKISHTYREFIEHVKINKKGERCRKVTSFMYDFYQALQHIRNVNHTAHWVFTTGNRTVANITVPFDKILEDMVTSLNGIMITNITRKLPGKRMPARNNFSKTINSEVTLIAEFK</sequence>
<gene>
    <name evidence="4" type="ORF">FHY67_00170</name>
</gene>
<dbReference type="InterPro" id="IPR029063">
    <property type="entry name" value="SAM-dependent_MTases_sf"/>
</dbReference>
<keyword evidence="2" id="KW-0808">Transferase</keyword>
<dbReference type="Proteomes" id="UP000314285">
    <property type="component" value="Unassembled WGS sequence"/>
</dbReference>
<dbReference type="Gene3D" id="3.40.50.150">
    <property type="entry name" value="Vaccinia Virus protein VP39"/>
    <property type="match status" value="1"/>
</dbReference>
<dbReference type="GO" id="GO:0009307">
    <property type="term" value="P:DNA restriction-modification system"/>
    <property type="evidence" value="ECO:0007669"/>
    <property type="project" value="InterPro"/>
</dbReference>
<dbReference type="SUPFAM" id="SSF53335">
    <property type="entry name" value="S-adenosyl-L-methionine-dependent methyltransferases"/>
    <property type="match status" value="1"/>
</dbReference>
<comment type="caution">
    <text evidence="4">The sequence shown here is derived from an EMBL/GenBank/DDBJ whole genome shotgun (WGS) entry which is preliminary data.</text>
</comment>
<dbReference type="GO" id="GO:0032259">
    <property type="term" value="P:methylation"/>
    <property type="evidence" value="ECO:0007669"/>
    <property type="project" value="UniProtKB-KW"/>
</dbReference>
<keyword evidence="3" id="KW-0949">S-adenosyl-L-methionine</keyword>
<keyword evidence="1" id="KW-0489">Methyltransferase</keyword>
<evidence type="ECO:0000256" key="3">
    <source>
        <dbReference type="ARBA" id="ARBA00022691"/>
    </source>
</evidence>
<accession>A0A8H2K2T5</accession>
<evidence type="ECO:0000313" key="5">
    <source>
        <dbReference type="Proteomes" id="UP000314285"/>
    </source>
</evidence>
<dbReference type="AlphaFoldDB" id="A0A8H2K2T5"/>
<name>A0A8H2K2T5_ACIRA</name>
<protein>
    <submittedName>
        <fullName evidence="4">Uncharacterized protein</fullName>
    </submittedName>
</protein>
<dbReference type="GO" id="GO:0009007">
    <property type="term" value="F:site-specific DNA-methyltransferase (adenine-specific) activity"/>
    <property type="evidence" value="ECO:0007669"/>
    <property type="project" value="UniProtKB-EC"/>
</dbReference>
<evidence type="ECO:0000256" key="1">
    <source>
        <dbReference type="ARBA" id="ARBA00022603"/>
    </source>
</evidence>
<dbReference type="InterPro" id="IPR012327">
    <property type="entry name" value="MeTrfase_D12"/>
</dbReference>